<accession>A0A1H4ZBY9</accession>
<dbReference type="AlphaFoldDB" id="A0A1H4ZBY9"/>
<dbReference type="RefSeq" id="WP_083400512.1">
    <property type="nucleotide sequence ID" value="NZ_FNTL01000004.1"/>
</dbReference>
<dbReference type="NCBIfam" id="NF005686">
    <property type="entry name" value="PRK07486.1"/>
    <property type="match status" value="1"/>
</dbReference>
<gene>
    <name evidence="2" type="ORF">SAMN04490220_4042</name>
</gene>
<dbReference type="InterPro" id="IPR036928">
    <property type="entry name" value="AS_sf"/>
</dbReference>
<dbReference type="GO" id="GO:0003824">
    <property type="term" value="F:catalytic activity"/>
    <property type="evidence" value="ECO:0007669"/>
    <property type="project" value="InterPro"/>
</dbReference>
<protein>
    <submittedName>
        <fullName evidence="2">Amidase</fullName>
    </submittedName>
</protein>
<proteinExistence type="predicted"/>
<dbReference type="EMBL" id="FNTL01000004">
    <property type="protein sequence ID" value="SED27702.1"/>
    <property type="molecule type" value="Genomic_DNA"/>
</dbReference>
<reference evidence="3" key="1">
    <citation type="submission" date="2016-10" db="EMBL/GenBank/DDBJ databases">
        <authorList>
            <person name="Varghese N."/>
        </authorList>
    </citation>
    <scope>NUCLEOTIDE SEQUENCE [LARGE SCALE GENOMIC DNA]</scope>
    <source>
        <strain evidence="3">DSM 44719</strain>
    </source>
</reference>
<name>A0A1H4ZBY9_RHOJO</name>
<dbReference type="OrthoDB" id="182039at2"/>
<dbReference type="Gene3D" id="3.90.1300.10">
    <property type="entry name" value="Amidase signature (AS) domain"/>
    <property type="match status" value="1"/>
</dbReference>
<sequence length="480" mass="51177">MSEPLYYRSATELSRLMRAGELSARETVSAHLARIEEVNPAVNAVVTYIPDLAMTQAAAADERFAAGGWDGPLHGIPVAHKDNHLTRGVRTTFGSRIRAQYVPDRDDLVVERMKAAGVVTLGKTNVPEFVAGGHTFNELFGATRNPYDLEVTAGGSSGGAAAALAAGMHPIADGNDMGGSLRLPAGYCNVVGLRPSAGRVPTYPAADGWCGLSVPGPMARCVDDVALLLSVLAGPDRRSPISLEEDGSRFATVAEDGLHGRRIAFSVDLGGSVPVEPEVRRVVEQAARTCQEAGAVVEEACPSFDGAGECFRILRAWQFEAAFGELFDANKDLVRPSLYENMIAGRQLAGRDVGRAALLRTGLFHRMREFLDTYDGLLLPVAPLPAFDVTLQYPESVCGVPQPDYLGWMETACHVTVTGHPVIALPAGFSESGTPLGVQLVGRHRAEDQLLGMAKDFEHRTQHASIRPTLAIPPGRPPGD</sequence>
<evidence type="ECO:0000313" key="3">
    <source>
        <dbReference type="Proteomes" id="UP000183407"/>
    </source>
</evidence>
<dbReference type="SUPFAM" id="SSF75304">
    <property type="entry name" value="Amidase signature (AS) enzymes"/>
    <property type="match status" value="1"/>
</dbReference>
<evidence type="ECO:0000313" key="2">
    <source>
        <dbReference type="EMBL" id="SED27702.1"/>
    </source>
</evidence>
<feature type="domain" description="Amidase" evidence="1">
    <location>
        <begin position="26"/>
        <end position="451"/>
    </location>
</feature>
<dbReference type="InterPro" id="IPR023631">
    <property type="entry name" value="Amidase_dom"/>
</dbReference>
<dbReference type="InterPro" id="IPR020556">
    <property type="entry name" value="Amidase_CS"/>
</dbReference>
<dbReference type="PROSITE" id="PS00571">
    <property type="entry name" value="AMIDASES"/>
    <property type="match status" value="1"/>
</dbReference>
<dbReference type="Proteomes" id="UP000183407">
    <property type="component" value="Unassembled WGS sequence"/>
</dbReference>
<dbReference type="PANTHER" id="PTHR11895">
    <property type="entry name" value="TRANSAMIDASE"/>
    <property type="match status" value="1"/>
</dbReference>
<dbReference type="InterPro" id="IPR000120">
    <property type="entry name" value="Amidase"/>
</dbReference>
<dbReference type="PANTHER" id="PTHR11895:SF76">
    <property type="entry name" value="INDOLEACETAMIDE HYDROLASE"/>
    <property type="match status" value="1"/>
</dbReference>
<evidence type="ECO:0000259" key="1">
    <source>
        <dbReference type="Pfam" id="PF01425"/>
    </source>
</evidence>
<organism evidence="2 3">
    <name type="scientific">Rhodococcus jostii</name>
    <dbReference type="NCBI Taxonomy" id="132919"/>
    <lineage>
        <taxon>Bacteria</taxon>
        <taxon>Bacillati</taxon>
        <taxon>Actinomycetota</taxon>
        <taxon>Actinomycetes</taxon>
        <taxon>Mycobacteriales</taxon>
        <taxon>Nocardiaceae</taxon>
        <taxon>Rhodococcus</taxon>
    </lineage>
</organism>
<dbReference type="Pfam" id="PF01425">
    <property type="entry name" value="Amidase"/>
    <property type="match status" value="1"/>
</dbReference>